<comment type="similarity">
    <text evidence="3">Belongs to the RLP family.</text>
</comment>
<evidence type="ECO:0000256" key="1">
    <source>
        <dbReference type="ARBA" id="ARBA00004196"/>
    </source>
</evidence>
<sequence>MVSSWNSMRTIHITFSVLFSFILYFQNMSAVPIRHVCRPEQRDALLKFKNEFEIRKSSSDLDCYYDKGRAPYWKTESWGNNSDCCYWDGIRCDAKSGEVIELYLSCSCLHGRFHSNTFQNFPFLSSLDLSRNDLYGQIPSSIGKLSHLTSLDLTSNHFSGQILSSIGTLSNLTSLALSDNQFSGQISSSIENLSILTSLTLSGNRFPGQISSSIGNLSHLTSLDLSYNQFWGQIPSSITKLSRLETLHLNGNSFNGEIPSSFGSLKQLTYLILDTNHLSGNFPIALLNLTTMSLL</sequence>
<keyword evidence="6" id="KW-0732">Signal</keyword>
<evidence type="ECO:0000256" key="7">
    <source>
        <dbReference type="ARBA" id="ARBA00022737"/>
    </source>
</evidence>
<dbReference type="Pfam" id="PF23598">
    <property type="entry name" value="LRR_14"/>
    <property type="match status" value="1"/>
</dbReference>
<evidence type="ECO:0008006" key="17">
    <source>
        <dbReference type="Google" id="ProtNLM"/>
    </source>
</evidence>
<evidence type="ECO:0000256" key="12">
    <source>
        <dbReference type="ARBA" id="ARBA00038043"/>
    </source>
</evidence>
<protein>
    <recommendedName>
        <fullName evidence="17">Leucine-rich repeat-containing N-terminal plant-type domain-containing protein</fullName>
    </recommendedName>
</protein>
<name>A0AAU9SAU8_THLAR</name>
<organism evidence="15 16">
    <name type="scientific">Thlaspi arvense</name>
    <name type="common">Field penny-cress</name>
    <dbReference type="NCBI Taxonomy" id="13288"/>
    <lineage>
        <taxon>Eukaryota</taxon>
        <taxon>Viridiplantae</taxon>
        <taxon>Streptophyta</taxon>
        <taxon>Embryophyta</taxon>
        <taxon>Tracheophyta</taxon>
        <taxon>Spermatophyta</taxon>
        <taxon>Magnoliopsida</taxon>
        <taxon>eudicotyledons</taxon>
        <taxon>Gunneridae</taxon>
        <taxon>Pentapetalae</taxon>
        <taxon>rosids</taxon>
        <taxon>malvids</taxon>
        <taxon>Brassicales</taxon>
        <taxon>Brassicaceae</taxon>
        <taxon>Thlaspideae</taxon>
        <taxon>Thlaspi</taxon>
    </lineage>
</organism>
<dbReference type="InterPro" id="IPR051848">
    <property type="entry name" value="PGIP"/>
</dbReference>
<evidence type="ECO:0000256" key="2">
    <source>
        <dbReference type="ARBA" id="ARBA00004479"/>
    </source>
</evidence>
<dbReference type="InterPro" id="IPR055414">
    <property type="entry name" value="LRR_R13L4/SHOC2-like"/>
</dbReference>
<evidence type="ECO:0000259" key="13">
    <source>
        <dbReference type="Pfam" id="PF08263"/>
    </source>
</evidence>
<keyword evidence="16" id="KW-1185">Reference proteome</keyword>
<dbReference type="EMBL" id="OU466860">
    <property type="protein sequence ID" value="CAH2061462.1"/>
    <property type="molecule type" value="Genomic_DNA"/>
</dbReference>
<gene>
    <name evidence="15" type="ORF">TAV2_LOCUS14392</name>
</gene>
<dbReference type="AlphaFoldDB" id="A0AAU9SAU8"/>
<dbReference type="Pfam" id="PF00560">
    <property type="entry name" value="LRR_1"/>
    <property type="match status" value="1"/>
</dbReference>
<keyword evidence="9" id="KW-0472">Membrane</keyword>
<evidence type="ECO:0000256" key="6">
    <source>
        <dbReference type="ARBA" id="ARBA00022729"/>
    </source>
</evidence>
<dbReference type="Pfam" id="PF13516">
    <property type="entry name" value="LRR_6"/>
    <property type="match status" value="1"/>
</dbReference>
<dbReference type="FunFam" id="3.80.10.10:FF:000400">
    <property type="entry name" value="Nuclear pore complex protein NUP107"/>
    <property type="match status" value="1"/>
</dbReference>
<feature type="domain" description="Disease resistance R13L4/SHOC-2-like LRR" evidence="14">
    <location>
        <begin position="212"/>
        <end position="293"/>
    </location>
</feature>
<evidence type="ECO:0000259" key="14">
    <source>
        <dbReference type="Pfam" id="PF23598"/>
    </source>
</evidence>
<comment type="similarity">
    <text evidence="12">Belongs to the polygalacturonase-inhibiting protein family.</text>
</comment>
<dbReference type="SUPFAM" id="SSF52058">
    <property type="entry name" value="L domain-like"/>
    <property type="match status" value="1"/>
</dbReference>
<dbReference type="FunFam" id="3.80.10.10:FF:000041">
    <property type="entry name" value="LRR receptor-like serine/threonine-protein kinase ERECTA"/>
    <property type="match status" value="1"/>
</dbReference>
<evidence type="ECO:0000256" key="11">
    <source>
        <dbReference type="ARBA" id="ARBA00023180"/>
    </source>
</evidence>
<dbReference type="InterPro" id="IPR013210">
    <property type="entry name" value="LRR_N_plant-typ"/>
</dbReference>
<evidence type="ECO:0000256" key="10">
    <source>
        <dbReference type="ARBA" id="ARBA00023170"/>
    </source>
</evidence>
<evidence type="ECO:0000313" key="16">
    <source>
        <dbReference type="Proteomes" id="UP000836841"/>
    </source>
</evidence>
<proteinExistence type="inferred from homology"/>
<keyword evidence="11" id="KW-0325">Glycoprotein</keyword>
<dbReference type="PANTHER" id="PTHR48059">
    <property type="entry name" value="POLYGALACTURONASE INHIBITOR 1"/>
    <property type="match status" value="1"/>
</dbReference>
<evidence type="ECO:0000256" key="4">
    <source>
        <dbReference type="ARBA" id="ARBA00022614"/>
    </source>
</evidence>
<evidence type="ECO:0000256" key="8">
    <source>
        <dbReference type="ARBA" id="ARBA00022989"/>
    </source>
</evidence>
<evidence type="ECO:0000256" key="3">
    <source>
        <dbReference type="ARBA" id="ARBA00009592"/>
    </source>
</evidence>
<keyword evidence="7" id="KW-0677">Repeat</keyword>
<dbReference type="InterPro" id="IPR032675">
    <property type="entry name" value="LRR_dom_sf"/>
</dbReference>
<evidence type="ECO:0000313" key="15">
    <source>
        <dbReference type="EMBL" id="CAH2061462.1"/>
    </source>
</evidence>
<dbReference type="GO" id="GO:0016020">
    <property type="term" value="C:membrane"/>
    <property type="evidence" value="ECO:0007669"/>
    <property type="project" value="UniProtKB-SubCell"/>
</dbReference>
<dbReference type="Proteomes" id="UP000836841">
    <property type="component" value="Chromosome 4"/>
</dbReference>
<feature type="domain" description="Leucine-rich repeat-containing N-terminal plant-type" evidence="13">
    <location>
        <begin position="39"/>
        <end position="93"/>
    </location>
</feature>
<accession>A0AAU9SAU8</accession>
<keyword evidence="8" id="KW-1133">Transmembrane helix</keyword>
<evidence type="ECO:0000256" key="9">
    <source>
        <dbReference type="ARBA" id="ARBA00023136"/>
    </source>
</evidence>
<keyword evidence="5" id="KW-0812">Transmembrane</keyword>
<dbReference type="Pfam" id="PF08263">
    <property type="entry name" value="LRRNT_2"/>
    <property type="match status" value="1"/>
</dbReference>
<keyword evidence="4" id="KW-0433">Leucine-rich repeat</keyword>
<evidence type="ECO:0000256" key="5">
    <source>
        <dbReference type="ARBA" id="ARBA00022692"/>
    </source>
</evidence>
<keyword evidence="10" id="KW-0675">Receptor</keyword>
<dbReference type="PANTHER" id="PTHR48059:SF30">
    <property type="entry name" value="OS06G0587000 PROTEIN"/>
    <property type="match status" value="1"/>
</dbReference>
<reference evidence="15 16" key="1">
    <citation type="submission" date="2022-03" db="EMBL/GenBank/DDBJ databases">
        <authorList>
            <person name="Nunn A."/>
            <person name="Chopra R."/>
            <person name="Nunn A."/>
            <person name="Contreras Garrido A."/>
        </authorList>
    </citation>
    <scope>NUCLEOTIDE SEQUENCE [LARGE SCALE GENOMIC DNA]</scope>
</reference>
<dbReference type="Gene3D" id="3.80.10.10">
    <property type="entry name" value="Ribonuclease Inhibitor"/>
    <property type="match status" value="1"/>
</dbReference>
<comment type="subcellular location">
    <subcellularLocation>
        <location evidence="1">Cell envelope</location>
    </subcellularLocation>
    <subcellularLocation>
        <location evidence="2">Membrane</location>
        <topology evidence="2">Single-pass type I membrane protein</topology>
    </subcellularLocation>
</comment>
<dbReference type="InterPro" id="IPR001611">
    <property type="entry name" value="Leu-rich_rpt"/>
</dbReference>